<proteinExistence type="predicted"/>
<evidence type="ECO:0000313" key="3">
    <source>
        <dbReference type="Proteomes" id="UP000823388"/>
    </source>
</evidence>
<keyword evidence="3" id="KW-1185">Reference proteome</keyword>
<evidence type="ECO:0000313" key="2">
    <source>
        <dbReference type="EMBL" id="KAG2546749.1"/>
    </source>
</evidence>
<comment type="caution">
    <text evidence="2">The sequence shown here is derived from an EMBL/GenBank/DDBJ whole genome shotgun (WGS) entry which is preliminary data.</text>
</comment>
<sequence>MELLQYFIQKNMHLNRALIPMQLTETDPVVLIFHVANQPAADLFATLASRAPSISEQIHSVPISRHPLNARYKAPAISTKSSKCATRLQQRRQQKIKQLKTWDEMLCQPVCERGQRPKLGRNADADAQQKRPTPTPEPPCQRDQNVSG</sequence>
<name>A0A8T0NEX7_PANVG</name>
<protein>
    <submittedName>
        <fullName evidence="2">Uncharacterized protein</fullName>
    </submittedName>
</protein>
<dbReference type="AlphaFoldDB" id="A0A8T0NEX7"/>
<reference evidence="2" key="1">
    <citation type="submission" date="2020-05" db="EMBL/GenBank/DDBJ databases">
        <title>WGS assembly of Panicum virgatum.</title>
        <authorList>
            <person name="Lovell J.T."/>
            <person name="Jenkins J."/>
            <person name="Shu S."/>
            <person name="Juenger T.E."/>
            <person name="Schmutz J."/>
        </authorList>
    </citation>
    <scope>NUCLEOTIDE SEQUENCE</scope>
    <source>
        <strain evidence="2">AP13</strain>
    </source>
</reference>
<evidence type="ECO:0000256" key="1">
    <source>
        <dbReference type="SAM" id="MobiDB-lite"/>
    </source>
</evidence>
<organism evidence="2 3">
    <name type="scientific">Panicum virgatum</name>
    <name type="common">Blackwell switchgrass</name>
    <dbReference type="NCBI Taxonomy" id="38727"/>
    <lineage>
        <taxon>Eukaryota</taxon>
        <taxon>Viridiplantae</taxon>
        <taxon>Streptophyta</taxon>
        <taxon>Embryophyta</taxon>
        <taxon>Tracheophyta</taxon>
        <taxon>Spermatophyta</taxon>
        <taxon>Magnoliopsida</taxon>
        <taxon>Liliopsida</taxon>
        <taxon>Poales</taxon>
        <taxon>Poaceae</taxon>
        <taxon>PACMAD clade</taxon>
        <taxon>Panicoideae</taxon>
        <taxon>Panicodae</taxon>
        <taxon>Paniceae</taxon>
        <taxon>Panicinae</taxon>
        <taxon>Panicum</taxon>
        <taxon>Panicum sect. Hiantes</taxon>
    </lineage>
</organism>
<gene>
    <name evidence="2" type="ORF">PVAP13_9KG043457</name>
</gene>
<dbReference type="Proteomes" id="UP000823388">
    <property type="component" value="Chromosome 9K"/>
</dbReference>
<feature type="region of interest" description="Disordered" evidence="1">
    <location>
        <begin position="113"/>
        <end position="148"/>
    </location>
</feature>
<dbReference type="EMBL" id="CM029053">
    <property type="protein sequence ID" value="KAG2546749.1"/>
    <property type="molecule type" value="Genomic_DNA"/>
</dbReference>
<accession>A0A8T0NEX7</accession>